<dbReference type="EMBL" id="JBHSAJ010000037">
    <property type="protein sequence ID" value="MFC3935607.1"/>
    <property type="molecule type" value="Genomic_DNA"/>
</dbReference>
<dbReference type="Proteomes" id="UP001595693">
    <property type="component" value="Unassembled WGS sequence"/>
</dbReference>
<accession>A0ABV8DBA5</accession>
<evidence type="ECO:0000313" key="2">
    <source>
        <dbReference type="Proteomes" id="UP001595693"/>
    </source>
</evidence>
<organism evidence="1 2">
    <name type="scientific">Acidovorax facilis</name>
    <dbReference type="NCBI Taxonomy" id="12917"/>
    <lineage>
        <taxon>Bacteria</taxon>
        <taxon>Pseudomonadati</taxon>
        <taxon>Pseudomonadota</taxon>
        <taxon>Betaproteobacteria</taxon>
        <taxon>Burkholderiales</taxon>
        <taxon>Comamonadaceae</taxon>
        <taxon>Acidovorax</taxon>
    </lineage>
</organism>
<comment type="caution">
    <text evidence="1">The sequence shown here is derived from an EMBL/GenBank/DDBJ whole genome shotgun (WGS) entry which is preliminary data.</text>
</comment>
<proteinExistence type="predicted"/>
<keyword evidence="2" id="KW-1185">Reference proteome</keyword>
<protein>
    <submittedName>
        <fullName evidence="1">Uncharacterized protein</fullName>
    </submittedName>
</protein>
<gene>
    <name evidence="1" type="ORF">ACFOW3_13370</name>
</gene>
<sequence length="149" mass="16433">MTVTPSTLTIEIHQGASLIEDFERAFYPYEVVWDCGQWLKKCTGLPAPDADRVLEDYTGCSAVAVMVPEIGAPEDDEIFTLSTADGTLILDEAWIRFRLSPAQTAAFAYGDTLPAWKTCKAYVYVTRADGTVEPQYLVTFNLTQGTPIP</sequence>
<evidence type="ECO:0000313" key="1">
    <source>
        <dbReference type="EMBL" id="MFC3935607.1"/>
    </source>
</evidence>
<dbReference type="RefSeq" id="WP_055396654.1">
    <property type="nucleotide sequence ID" value="NZ_JAMXAX010000009.1"/>
</dbReference>
<name>A0ABV8DBA5_9BURK</name>
<reference evidence="2" key="1">
    <citation type="journal article" date="2019" name="Int. J. Syst. Evol. Microbiol.">
        <title>The Global Catalogue of Microorganisms (GCM) 10K type strain sequencing project: providing services to taxonomists for standard genome sequencing and annotation.</title>
        <authorList>
            <consortium name="The Broad Institute Genomics Platform"/>
            <consortium name="The Broad Institute Genome Sequencing Center for Infectious Disease"/>
            <person name="Wu L."/>
            <person name="Ma J."/>
        </authorList>
    </citation>
    <scope>NUCLEOTIDE SEQUENCE [LARGE SCALE GENOMIC DNA]</scope>
    <source>
        <strain evidence="2">CCUG 2113</strain>
    </source>
</reference>